<organism evidence="1 2">
    <name type="scientific">Batillaria attramentaria</name>
    <dbReference type="NCBI Taxonomy" id="370345"/>
    <lineage>
        <taxon>Eukaryota</taxon>
        <taxon>Metazoa</taxon>
        <taxon>Spiralia</taxon>
        <taxon>Lophotrochozoa</taxon>
        <taxon>Mollusca</taxon>
        <taxon>Gastropoda</taxon>
        <taxon>Caenogastropoda</taxon>
        <taxon>Sorbeoconcha</taxon>
        <taxon>Cerithioidea</taxon>
        <taxon>Batillariidae</taxon>
        <taxon>Batillaria</taxon>
    </lineage>
</organism>
<reference evidence="1 2" key="1">
    <citation type="journal article" date="2023" name="Sci. Data">
        <title>Genome assembly of the Korean intertidal mud-creeper Batillaria attramentaria.</title>
        <authorList>
            <person name="Patra A.K."/>
            <person name="Ho P.T."/>
            <person name="Jun S."/>
            <person name="Lee S.J."/>
            <person name="Kim Y."/>
            <person name="Won Y.J."/>
        </authorList>
    </citation>
    <scope>NUCLEOTIDE SEQUENCE [LARGE SCALE GENOMIC DNA]</scope>
    <source>
        <strain evidence="1">Wonlab-2016</strain>
    </source>
</reference>
<sequence>MSTQLKNCWCSITHLFLRYTHTRNYNTFERNNPAYLASAEITVTGPLPSGVVSQSCGTSQAKEGNRITDFAVLLDRNMAGKGPLLATSVQLY</sequence>
<accession>A0ABD0LWI9</accession>
<evidence type="ECO:0000313" key="2">
    <source>
        <dbReference type="Proteomes" id="UP001519460"/>
    </source>
</evidence>
<dbReference type="AlphaFoldDB" id="A0ABD0LWI9"/>
<proteinExistence type="predicted"/>
<evidence type="ECO:0000313" key="1">
    <source>
        <dbReference type="EMBL" id="KAK7503875.1"/>
    </source>
</evidence>
<comment type="caution">
    <text evidence="1">The sequence shown here is derived from an EMBL/GenBank/DDBJ whole genome shotgun (WGS) entry which is preliminary data.</text>
</comment>
<protein>
    <submittedName>
        <fullName evidence="1">Uncharacterized protein</fullName>
    </submittedName>
</protein>
<dbReference type="Proteomes" id="UP001519460">
    <property type="component" value="Unassembled WGS sequence"/>
</dbReference>
<gene>
    <name evidence="1" type="ORF">BaRGS_00004998</name>
</gene>
<keyword evidence="2" id="KW-1185">Reference proteome</keyword>
<dbReference type="EMBL" id="JACVVK020000018">
    <property type="protein sequence ID" value="KAK7503875.1"/>
    <property type="molecule type" value="Genomic_DNA"/>
</dbReference>
<name>A0ABD0LWI9_9CAEN</name>